<evidence type="ECO:0000256" key="4">
    <source>
        <dbReference type="ARBA" id="ARBA00023163"/>
    </source>
</evidence>
<name>A0ABV7RPZ4_9GAMM</name>
<evidence type="ECO:0000256" key="3">
    <source>
        <dbReference type="ARBA" id="ARBA00023125"/>
    </source>
</evidence>
<evidence type="ECO:0000259" key="5">
    <source>
        <dbReference type="PROSITE" id="PS50931"/>
    </source>
</evidence>
<dbReference type="SUPFAM" id="SSF53850">
    <property type="entry name" value="Periplasmic binding protein-like II"/>
    <property type="match status" value="1"/>
</dbReference>
<dbReference type="Pfam" id="PF03466">
    <property type="entry name" value="LysR_substrate"/>
    <property type="match status" value="1"/>
</dbReference>
<dbReference type="SUPFAM" id="SSF46785">
    <property type="entry name" value="Winged helix' DNA-binding domain"/>
    <property type="match status" value="1"/>
</dbReference>
<evidence type="ECO:0000256" key="1">
    <source>
        <dbReference type="ARBA" id="ARBA00009437"/>
    </source>
</evidence>
<dbReference type="EMBL" id="JBHRXK010000005">
    <property type="protein sequence ID" value="MFC3551684.1"/>
    <property type="molecule type" value="Genomic_DNA"/>
</dbReference>
<accession>A0ABV7RPZ4</accession>
<dbReference type="RefSeq" id="WP_386759456.1">
    <property type="nucleotide sequence ID" value="NZ_JBHRXK010000005.1"/>
</dbReference>
<protein>
    <submittedName>
        <fullName evidence="6">LysR substrate-binding domain-containing protein</fullName>
    </submittedName>
</protein>
<dbReference type="InterPro" id="IPR036388">
    <property type="entry name" value="WH-like_DNA-bd_sf"/>
</dbReference>
<organism evidence="6 7">
    <name type="scientific">Lysobacter cavernae</name>
    <dbReference type="NCBI Taxonomy" id="1685901"/>
    <lineage>
        <taxon>Bacteria</taxon>
        <taxon>Pseudomonadati</taxon>
        <taxon>Pseudomonadota</taxon>
        <taxon>Gammaproteobacteria</taxon>
        <taxon>Lysobacterales</taxon>
        <taxon>Lysobacteraceae</taxon>
        <taxon>Lysobacter</taxon>
    </lineage>
</organism>
<dbReference type="Gene3D" id="3.40.190.10">
    <property type="entry name" value="Periplasmic binding protein-like II"/>
    <property type="match status" value="2"/>
</dbReference>
<dbReference type="Pfam" id="PF00126">
    <property type="entry name" value="HTH_1"/>
    <property type="match status" value="1"/>
</dbReference>
<evidence type="ECO:0000313" key="6">
    <source>
        <dbReference type="EMBL" id="MFC3551684.1"/>
    </source>
</evidence>
<dbReference type="InterPro" id="IPR036390">
    <property type="entry name" value="WH_DNA-bd_sf"/>
</dbReference>
<evidence type="ECO:0000313" key="7">
    <source>
        <dbReference type="Proteomes" id="UP001595740"/>
    </source>
</evidence>
<comment type="caution">
    <text evidence="6">The sequence shown here is derived from an EMBL/GenBank/DDBJ whole genome shotgun (WGS) entry which is preliminary data.</text>
</comment>
<feature type="domain" description="HTH lysR-type" evidence="5">
    <location>
        <begin position="40"/>
        <end position="97"/>
    </location>
</feature>
<keyword evidence="2" id="KW-0805">Transcription regulation</keyword>
<proteinExistence type="inferred from homology"/>
<comment type="similarity">
    <text evidence="1">Belongs to the LysR transcriptional regulatory family.</text>
</comment>
<gene>
    <name evidence="6" type="ORF">ACFOLC_11760</name>
</gene>
<dbReference type="PANTHER" id="PTHR30537">
    <property type="entry name" value="HTH-TYPE TRANSCRIPTIONAL REGULATOR"/>
    <property type="match status" value="1"/>
</dbReference>
<dbReference type="PRINTS" id="PR00039">
    <property type="entry name" value="HTHLYSR"/>
</dbReference>
<dbReference type="PANTHER" id="PTHR30537:SF26">
    <property type="entry name" value="GLYCINE CLEAVAGE SYSTEM TRANSCRIPTIONAL ACTIVATOR"/>
    <property type="match status" value="1"/>
</dbReference>
<dbReference type="Proteomes" id="UP001595740">
    <property type="component" value="Unassembled WGS sequence"/>
</dbReference>
<dbReference type="InterPro" id="IPR000847">
    <property type="entry name" value="LysR_HTH_N"/>
</dbReference>
<dbReference type="PROSITE" id="PS50931">
    <property type="entry name" value="HTH_LYSR"/>
    <property type="match status" value="1"/>
</dbReference>
<dbReference type="CDD" id="cd08432">
    <property type="entry name" value="PBP2_GcdR_TrpI_HvrB_AmpR_like"/>
    <property type="match status" value="1"/>
</dbReference>
<sequence>MIHLLLGGENRIDQLIVRVKRSFRIQRMQGIHPLDARQLPPLTALRAFEAAARHLSFKHAAAELSLTPTAISHQIRQLEDRLGVRLFVRGTRRVDLTPAGQSLFPALRDGFDAMTRAVQAVRPGTRPRGLVLSTTMAFASRWLLPKLARFAAAHPDIALHLHTSDETVDLLGGAAQLAVRYGPGRYPDLNATPLLPSRFAPVCAPGLGVHAPTDLARVARIGFAWLRRDAATPDWPLWFERAGCAPLPRQLHFSDEVHAIQAAMAGQGVALVNLALVGDELRSGLLCQPFGPELAGHDFHLVWPARDDSHSDLAAVRAWLLAEAAG</sequence>
<evidence type="ECO:0000256" key="2">
    <source>
        <dbReference type="ARBA" id="ARBA00023015"/>
    </source>
</evidence>
<keyword evidence="4" id="KW-0804">Transcription</keyword>
<keyword evidence="3" id="KW-0238">DNA-binding</keyword>
<dbReference type="InterPro" id="IPR058163">
    <property type="entry name" value="LysR-type_TF_proteobact-type"/>
</dbReference>
<dbReference type="InterPro" id="IPR005119">
    <property type="entry name" value="LysR_subst-bd"/>
</dbReference>
<dbReference type="Gene3D" id="1.10.10.10">
    <property type="entry name" value="Winged helix-like DNA-binding domain superfamily/Winged helix DNA-binding domain"/>
    <property type="match status" value="1"/>
</dbReference>
<reference evidence="7" key="1">
    <citation type="journal article" date="2019" name="Int. J. Syst. Evol. Microbiol.">
        <title>The Global Catalogue of Microorganisms (GCM) 10K type strain sequencing project: providing services to taxonomists for standard genome sequencing and annotation.</title>
        <authorList>
            <consortium name="The Broad Institute Genomics Platform"/>
            <consortium name="The Broad Institute Genome Sequencing Center for Infectious Disease"/>
            <person name="Wu L."/>
            <person name="Ma J."/>
        </authorList>
    </citation>
    <scope>NUCLEOTIDE SEQUENCE [LARGE SCALE GENOMIC DNA]</scope>
    <source>
        <strain evidence="7">KCTC 42875</strain>
    </source>
</reference>
<keyword evidence="7" id="KW-1185">Reference proteome</keyword>